<comment type="similarity">
    <text evidence="1">Belongs to the outer membrane factor (OMF) (TC 1.B.17) family.</text>
</comment>
<protein>
    <submittedName>
        <fullName evidence="3">Outer membrane protein, cobalt-zinc-cadmium efflux system</fullName>
    </submittedName>
</protein>
<dbReference type="Pfam" id="PF02321">
    <property type="entry name" value="OEP"/>
    <property type="match status" value="2"/>
</dbReference>
<dbReference type="InterPro" id="IPR010131">
    <property type="entry name" value="MdtP/NodT-like"/>
</dbReference>
<dbReference type="Gene3D" id="1.20.1600.10">
    <property type="entry name" value="Outer membrane efflux proteins (OEP)"/>
    <property type="match status" value="1"/>
</dbReference>
<dbReference type="EMBL" id="FRCX01000017">
    <property type="protein sequence ID" value="SHN43550.1"/>
    <property type="molecule type" value="Genomic_DNA"/>
</dbReference>
<dbReference type="GO" id="GO:0015562">
    <property type="term" value="F:efflux transmembrane transporter activity"/>
    <property type="evidence" value="ECO:0007669"/>
    <property type="project" value="InterPro"/>
</dbReference>
<evidence type="ECO:0000256" key="2">
    <source>
        <dbReference type="SAM" id="SignalP"/>
    </source>
</evidence>
<dbReference type="PANTHER" id="PTHR30203:SF24">
    <property type="entry name" value="BLR4935 PROTEIN"/>
    <property type="match status" value="1"/>
</dbReference>
<evidence type="ECO:0000256" key="1">
    <source>
        <dbReference type="ARBA" id="ARBA00007613"/>
    </source>
</evidence>
<evidence type="ECO:0000313" key="4">
    <source>
        <dbReference type="Proteomes" id="UP000184339"/>
    </source>
</evidence>
<sequence length="439" mass="47290">MQSRYFVMGAAVLLAQLISFSTQAAEQQGASFTIGESARSTDTSTAPLTLGQAITQALSTSPQLRSAAQSVAIAEGARVQAGMRPNPELSLLREGMSSTTGRTDTYQLSQLLELGDKRGARIKFAEQDQAFVRGDTNVAAAELRANVIAAYFEALTAREHVALAKESLTLASKATNAAGRRVAAGKISPLEQTRSSVAEAGARLELSQALADAALAKRHLAAFWGSTQPEERPLVAPEINLAAIPALPELQTRLEASPQMQRARIQIAREEARLNLAKADRVPDLTVTLGRKKDSLTNVSQTVVGVAIPLPLFNRNQGNLLSALRRVDKARTDAEIEYLNAIQALADAHQRATVSQEQIESMRKEILPAAQSAFDAAVTGFELGKFGFIDVLDAQRTLFQSRAQYLSALSARFRSLADLERFIAVENNVGNLPTDRNTK</sequence>
<gene>
    <name evidence="3" type="ORF">SAMN05192549_11763</name>
</gene>
<dbReference type="OrthoDB" id="9791261at2"/>
<dbReference type="STRING" id="551987.SAMN05192549_11763"/>
<feature type="chain" id="PRO_5012613329" evidence="2">
    <location>
        <begin position="25"/>
        <end position="439"/>
    </location>
</feature>
<keyword evidence="4" id="KW-1185">Reference proteome</keyword>
<dbReference type="SUPFAM" id="SSF56954">
    <property type="entry name" value="Outer membrane efflux proteins (OEP)"/>
    <property type="match status" value="1"/>
</dbReference>
<feature type="signal peptide" evidence="2">
    <location>
        <begin position="1"/>
        <end position="24"/>
    </location>
</feature>
<dbReference type="RefSeq" id="WP_072789685.1">
    <property type="nucleotide sequence ID" value="NZ_FRCX01000017.1"/>
</dbReference>
<dbReference type="AlphaFoldDB" id="A0A1M7RBJ9"/>
<accession>A0A1M7RBJ9</accession>
<dbReference type="PANTHER" id="PTHR30203">
    <property type="entry name" value="OUTER MEMBRANE CATION EFFLUX PROTEIN"/>
    <property type="match status" value="1"/>
</dbReference>
<name>A0A1M7RBJ9_9BURK</name>
<dbReference type="Proteomes" id="UP000184339">
    <property type="component" value="Unassembled WGS sequence"/>
</dbReference>
<proteinExistence type="inferred from homology"/>
<organism evidence="3 4">
    <name type="scientific">Duganella sacchari</name>
    <dbReference type="NCBI Taxonomy" id="551987"/>
    <lineage>
        <taxon>Bacteria</taxon>
        <taxon>Pseudomonadati</taxon>
        <taxon>Pseudomonadota</taxon>
        <taxon>Betaproteobacteria</taxon>
        <taxon>Burkholderiales</taxon>
        <taxon>Oxalobacteraceae</taxon>
        <taxon>Telluria group</taxon>
        <taxon>Duganella</taxon>
    </lineage>
</organism>
<evidence type="ECO:0000313" key="3">
    <source>
        <dbReference type="EMBL" id="SHN43550.1"/>
    </source>
</evidence>
<dbReference type="InterPro" id="IPR003423">
    <property type="entry name" value="OMP_efflux"/>
</dbReference>
<keyword evidence="2" id="KW-0732">Signal</keyword>
<reference evidence="4" key="1">
    <citation type="submission" date="2016-11" db="EMBL/GenBank/DDBJ databases">
        <authorList>
            <person name="Varghese N."/>
            <person name="Submissions S."/>
        </authorList>
    </citation>
    <scope>NUCLEOTIDE SEQUENCE [LARGE SCALE GENOMIC DNA]</scope>
    <source>
        <strain evidence="4">Sac-22</strain>
    </source>
</reference>